<name>A0A7X2L035_9BACL</name>
<dbReference type="PANTHER" id="PTHR43300">
    <property type="entry name" value="ACETYLTRANSFERASE"/>
    <property type="match status" value="1"/>
</dbReference>
<evidence type="ECO:0000313" key="6">
    <source>
        <dbReference type="EMBL" id="MRN52342.1"/>
    </source>
</evidence>
<dbReference type="InterPro" id="IPR001451">
    <property type="entry name" value="Hexapep"/>
</dbReference>
<protein>
    <submittedName>
        <fullName evidence="6">Sugar O-acyltransferase</fullName>
    </submittedName>
</protein>
<keyword evidence="2" id="KW-0677">Repeat</keyword>
<evidence type="ECO:0000313" key="7">
    <source>
        <dbReference type="Proteomes" id="UP000463051"/>
    </source>
</evidence>
<evidence type="ECO:0000256" key="4">
    <source>
        <dbReference type="PIRSR" id="PIRSR620019-2"/>
    </source>
</evidence>
<organism evidence="6 7">
    <name type="scientific">Paenibacillus monticola</name>
    <dbReference type="NCBI Taxonomy" id="2666075"/>
    <lineage>
        <taxon>Bacteria</taxon>
        <taxon>Bacillati</taxon>
        <taxon>Bacillota</taxon>
        <taxon>Bacilli</taxon>
        <taxon>Bacillales</taxon>
        <taxon>Paenibacillaceae</taxon>
        <taxon>Paenibacillus</taxon>
    </lineage>
</organism>
<evidence type="ECO:0000259" key="5">
    <source>
        <dbReference type="Pfam" id="PF17836"/>
    </source>
</evidence>
<dbReference type="PANTHER" id="PTHR43300:SF7">
    <property type="entry name" value="UDP-N-ACETYLBACILLOSAMINE N-ACETYLTRANSFERASE"/>
    <property type="match status" value="1"/>
</dbReference>
<dbReference type="Gene3D" id="2.160.10.10">
    <property type="entry name" value="Hexapeptide repeat proteins"/>
    <property type="match status" value="1"/>
</dbReference>
<sequence>MMTIRPIVILGTGGNCIDILDTINDINAIQLKYECVGFLDDNPDHWGQRIAGLPILGPLPTAKDLPPSHFIVNGIGSPRNFWEKESILAKTKVGIEKFETIIHPTAHISKMSDIGRGTVIFQNVTITSNVKIGEHVIILPNTVISHDDIIGDYSCIAGGVCISGVVAIGKSCYIGTNSSIKQNVSIGDFSLVGMNSAVLRDVPKNNVVVGNPAKFLRYTR</sequence>
<gene>
    <name evidence="6" type="ORF">GJB61_04960</name>
</gene>
<dbReference type="Proteomes" id="UP000463051">
    <property type="component" value="Unassembled WGS sequence"/>
</dbReference>
<reference evidence="6 7" key="1">
    <citation type="submission" date="2019-11" db="EMBL/GenBank/DDBJ databases">
        <title>Paenibacillus monticola sp. nov., a novel PGPR strain isolated from mountain sample in China.</title>
        <authorList>
            <person name="Zhao Q."/>
            <person name="Li H.-P."/>
            <person name="Zhang J.-L."/>
        </authorList>
    </citation>
    <scope>NUCLEOTIDE SEQUENCE [LARGE SCALE GENOMIC DNA]</scope>
    <source>
        <strain evidence="6 7">LC-T2</strain>
    </source>
</reference>
<dbReference type="InterPro" id="IPR050179">
    <property type="entry name" value="Trans_hexapeptide_repeat"/>
</dbReference>
<dbReference type="Pfam" id="PF17836">
    <property type="entry name" value="PglD_N"/>
    <property type="match status" value="1"/>
</dbReference>
<dbReference type="EMBL" id="WJXB01000002">
    <property type="protein sequence ID" value="MRN52342.1"/>
    <property type="molecule type" value="Genomic_DNA"/>
</dbReference>
<dbReference type="GO" id="GO:0016746">
    <property type="term" value="F:acyltransferase activity"/>
    <property type="evidence" value="ECO:0007669"/>
    <property type="project" value="UniProtKB-KW"/>
</dbReference>
<evidence type="ECO:0000256" key="1">
    <source>
        <dbReference type="ARBA" id="ARBA00022679"/>
    </source>
</evidence>
<feature type="active site" description="Proton acceptor" evidence="3">
    <location>
        <position position="146"/>
    </location>
</feature>
<dbReference type="Gene3D" id="3.40.50.20">
    <property type="match status" value="1"/>
</dbReference>
<dbReference type="InterPro" id="IPR041561">
    <property type="entry name" value="PglD_N"/>
</dbReference>
<feature type="domain" description="PglD N-terminal" evidence="5">
    <location>
        <begin position="7"/>
        <end position="79"/>
    </location>
</feature>
<evidence type="ECO:0000256" key="3">
    <source>
        <dbReference type="PIRSR" id="PIRSR620019-1"/>
    </source>
</evidence>
<dbReference type="SUPFAM" id="SSF51161">
    <property type="entry name" value="Trimeric LpxA-like enzymes"/>
    <property type="match status" value="1"/>
</dbReference>
<dbReference type="PROSITE" id="PS00101">
    <property type="entry name" value="HEXAPEP_TRANSFERASES"/>
    <property type="match status" value="1"/>
</dbReference>
<dbReference type="CDD" id="cd03360">
    <property type="entry name" value="LbH_AT_putative"/>
    <property type="match status" value="1"/>
</dbReference>
<comment type="caution">
    <text evidence="6">The sequence shown here is derived from an EMBL/GenBank/DDBJ whole genome shotgun (WGS) entry which is preliminary data.</text>
</comment>
<dbReference type="NCBIfam" id="TIGR03570">
    <property type="entry name" value="NeuD_NnaD"/>
    <property type="match status" value="1"/>
</dbReference>
<proteinExistence type="predicted"/>
<dbReference type="AlphaFoldDB" id="A0A7X2L035"/>
<dbReference type="InterPro" id="IPR020019">
    <property type="entry name" value="AcTrfase_PglD-like"/>
</dbReference>
<dbReference type="Pfam" id="PF00132">
    <property type="entry name" value="Hexapep"/>
    <property type="match status" value="1"/>
</dbReference>
<keyword evidence="6" id="KW-0012">Acyltransferase</keyword>
<dbReference type="InterPro" id="IPR011004">
    <property type="entry name" value="Trimer_LpxA-like_sf"/>
</dbReference>
<feature type="site" description="Increases basicity of active site His" evidence="3">
    <location>
        <position position="147"/>
    </location>
</feature>
<evidence type="ECO:0000256" key="2">
    <source>
        <dbReference type="ARBA" id="ARBA00022737"/>
    </source>
</evidence>
<keyword evidence="1 6" id="KW-0808">Transferase</keyword>
<dbReference type="InterPro" id="IPR018357">
    <property type="entry name" value="Hexapep_transf_CS"/>
</dbReference>
<keyword evidence="7" id="KW-1185">Reference proteome</keyword>
<feature type="binding site" evidence="4">
    <location>
        <position position="76"/>
    </location>
    <ligand>
        <name>substrate</name>
    </ligand>
</feature>
<accession>A0A7X2L035</accession>